<feature type="region of interest" description="Disordered" evidence="1">
    <location>
        <begin position="79"/>
        <end position="106"/>
    </location>
</feature>
<accession>A0ABQ4F939</accession>
<reference evidence="2 3" key="1">
    <citation type="submission" date="2021-01" db="EMBL/GenBank/DDBJ databases">
        <title>Whole genome shotgun sequence of Microbispora amethystogenes NBRC 101907.</title>
        <authorList>
            <person name="Komaki H."/>
            <person name="Tamura T."/>
        </authorList>
    </citation>
    <scope>NUCLEOTIDE SEQUENCE [LARGE SCALE GENOMIC DNA]</scope>
    <source>
        <strain evidence="2 3">NBRC 101907</strain>
    </source>
</reference>
<sequence>MPATSCTQAGKSRSGKALLSTVQKAPSLFSHAADTLAAIASGSGRLGLGSGLGVAGDNGNTRWIPPRIGSRQRLNEVNTADRSGLRHIAGGTGARPAPRGRSGMLR</sequence>
<dbReference type="Proteomes" id="UP000651728">
    <property type="component" value="Unassembled WGS sequence"/>
</dbReference>
<dbReference type="EMBL" id="BOOB01000009">
    <property type="protein sequence ID" value="GIH31337.1"/>
    <property type="molecule type" value="Genomic_DNA"/>
</dbReference>
<evidence type="ECO:0000313" key="2">
    <source>
        <dbReference type="EMBL" id="GIH31337.1"/>
    </source>
</evidence>
<gene>
    <name evidence="2" type="ORF">Mam01_15010</name>
</gene>
<organism evidence="2 3">
    <name type="scientific">Microbispora amethystogenes</name>
    <dbReference type="NCBI Taxonomy" id="1427754"/>
    <lineage>
        <taxon>Bacteria</taxon>
        <taxon>Bacillati</taxon>
        <taxon>Actinomycetota</taxon>
        <taxon>Actinomycetes</taxon>
        <taxon>Streptosporangiales</taxon>
        <taxon>Streptosporangiaceae</taxon>
        <taxon>Microbispora</taxon>
    </lineage>
</organism>
<evidence type="ECO:0000313" key="3">
    <source>
        <dbReference type="Proteomes" id="UP000651728"/>
    </source>
</evidence>
<comment type="caution">
    <text evidence="2">The sequence shown here is derived from an EMBL/GenBank/DDBJ whole genome shotgun (WGS) entry which is preliminary data.</text>
</comment>
<keyword evidence="3" id="KW-1185">Reference proteome</keyword>
<proteinExistence type="predicted"/>
<evidence type="ECO:0000256" key="1">
    <source>
        <dbReference type="SAM" id="MobiDB-lite"/>
    </source>
</evidence>
<name>A0ABQ4F939_9ACTN</name>
<feature type="compositionally biased region" description="Low complexity" evidence="1">
    <location>
        <begin position="94"/>
        <end position="106"/>
    </location>
</feature>
<protein>
    <submittedName>
        <fullName evidence="2">Uncharacterized protein</fullName>
    </submittedName>
</protein>